<organism evidence="1">
    <name type="scientific">marine sediment metagenome</name>
    <dbReference type="NCBI Taxonomy" id="412755"/>
    <lineage>
        <taxon>unclassified sequences</taxon>
        <taxon>metagenomes</taxon>
        <taxon>ecological metagenomes</taxon>
    </lineage>
</organism>
<dbReference type="EMBL" id="BARS01002428">
    <property type="protein sequence ID" value="GAF85134.1"/>
    <property type="molecule type" value="Genomic_DNA"/>
</dbReference>
<dbReference type="AlphaFoldDB" id="X0SVX1"/>
<accession>X0SVX1</accession>
<comment type="caution">
    <text evidence="1">The sequence shown here is derived from an EMBL/GenBank/DDBJ whole genome shotgun (WGS) entry which is preliminary data.</text>
</comment>
<proteinExistence type="predicted"/>
<protein>
    <submittedName>
        <fullName evidence="1">Uncharacterized protein</fullName>
    </submittedName>
</protein>
<name>X0SVX1_9ZZZZ</name>
<evidence type="ECO:0000313" key="1">
    <source>
        <dbReference type="EMBL" id="GAF85134.1"/>
    </source>
</evidence>
<reference evidence="1" key="1">
    <citation type="journal article" date="2014" name="Front. Microbiol.">
        <title>High frequency of phylogenetically diverse reductive dehalogenase-homologous genes in deep subseafloor sedimentary metagenomes.</title>
        <authorList>
            <person name="Kawai M."/>
            <person name="Futagami T."/>
            <person name="Toyoda A."/>
            <person name="Takaki Y."/>
            <person name="Nishi S."/>
            <person name="Hori S."/>
            <person name="Arai W."/>
            <person name="Tsubouchi T."/>
            <person name="Morono Y."/>
            <person name="Uchiyama I."/>
            <person name="Ito T."/>
            <person name="Fujiyama A."/>
            <person name="Inagaki F."/>
            <person name="Takami H."/>
        </authorList>
    </citation>
    <scope>NUCLEOTIDE SEQUENCE</scope>
    <source>
        <strain evidence="1">Expedition CK06-06</strain>
    </source>
</reference>
<feature type="non-terminal residue" evidence="1">
    <location>
        <position position="1"/>
    </location>
</feature>
<gene>
    <name evidence="1" type="ORF">S01H1_04617</name>
</gene>
<sequence>EREAFTGYAIEKGVEIEKGAGWDEMIPAVRKSKKITKNDLRKFFENRGGNDG</sequence>